<evidence type="ECO:0000256" key="5">
    <source>
        <dbReference type="ARBA" id="ARBA00022694"/>
    </source>
</evidence>
<evidence type="ECO:0000256" key="12">
    <source>
        <dbReference type="RuleBase" id="RU003784"/>
    </source>
</evidence>
<dbReference type="AlphaFoldDB" id="A0A0R1WM14"/>
<keyword evidence="8 10" id="KW-0460">Magnesium</keyword>
<reference evidence="14 15" key="1">
    <citation type="journal article" date="2015" name="Genome Announc.">
        <title>Expanding the biotechnology potential of lactobacilli through comparative genomics of 213 strains and associated genera.</title>
        <authorList>
            <person name="Sun Z."/>
            <person name="Harris H.M."/>
            <person name="McCann A."/>
            <person name="Guo C."/>
            <person name="Argimon S."/>
            <person name="Zhang W."/>
            <person name="Yang X."/>
            <person name="Jeffery I.B."/>
            <person name="Cooney J.C."/>
            <person name="Kagawa T.F."/>
            <person name="Liu W."/>
            <person name="Song Y."/>
            <person name="Salvetti E."/>
            <person name="Wrobel A."/>
            <person name="Rasinkangas P."/>
            <person name="Parkhill J."/>
            <person name="Rea M.C."/>
            <person name="O'Sullivan O."/>
            <person name="Ritari J."/>
            <person name="Douillard F.P."/>
            <person name="Paul Ross R."/>
            <person name="Yang R."/>
            <person name="Briner A.E."/>
            <person name="Felis G.E."/>
            <person name="de Vos W.M."/>
            <person name="Barrangou R."/>
            <person name="Klaenhammer T.R."/>
            <person name="Caufield P.W."/>
            <person name="Cui Y."/>
            <person name="Zhang H."/>
            <person name="O'Toole P.W."/>
        </authorList>
    </citation>
    <scope>NUCLEOTIDE SEQUENCE [LARGE SCALE GENOMIC DNA]</scope>
    <source>
        <strain evidence="14 15">DSM 18933</strain>
    </source>
</reference>
<evidence type="ECO:0000256" key="9">
    <source>
        <dbReference type="ARBA" id="ARBA00049563"/>
    </source>
</evidence>
<evidence type="ECO:0000256" key="6">
    <source>
        <dbReference type="ARBA" id="ARBA00022741"/>
    </source>
</evidence>
<proteinExistence type="inferred from homology"/>
<keyword evidence="4 10" id="KW-0808">Transferase</keyword>
<protein>
    <recommendedName>
        <fullName evidence="10">tRNA dimethylallyltransferase</fullName>
        <ecNumber evidence="10">2.5.1.75</ecNumber>
    </recommendedName>
    <alternativeName>
        <fullName evidence="10">Dimethylallyl diphosphate:tRNA dimethylallyltransferase</fullName>
        <shortName evidence="10">DMAPP:tRNA dimethylallyltransferase</shortName>
        <shortName evidence="10">DMATase</shortName>
    </alternativeName>
    <alternativeName>
        <fullName evidence="10">Isopentenyl-diphosphate:tRNA isopentenyltransferase</fullName>
        <shortName evidence="10">IPP transferase</shortName>
        <shortName evidence="10">IPPT</shortName>
        <shortName evidence="10">IPTase</shortName>
    </alternativeName>
</protein>
<comment type="catalytic activity">
    <reaction evidence="9 10 11">
        <text>adenosine(37) in tRNA + dimethylallyl diphosphate = N(6)-dimethylallyladenosine(37) in tRNA + diphosphate</text>
        <dbReference type="Rhea" id="RHEA:26482"/>
        <dbReference type="Rhea" id="RHEA-COMP:10162"/>
        <dbReference type="Rhea" id="RHEA-COMP:10375"/>
        <dbReference type="ChEBI" id="CHEBI:33019"/>
        <dbReference type="ChEBI" id="CHEBI:57623"/>
        <dbReference type="ChEBI" id="CHEBI:74411"/>
        <dbReference type="ChEBI" id="CHEBI:74415"/>
        <dbReference type="EC" id="2.5.1.75"/>
    </reaction>
</comment>
<comment type="caution">
    <text evidence="14">The sequence shown here is derived from an EMBL/GenBank/DDBJ whole genome shotgun (WGS) entry which is preliminary data.</text>
</comment>
<dbReference type="Proteomes" id="UP000051054">
    <property type="component" value="Unassembled WGS sequence"/>
</dbReference>
<evidence type="ECO:0000313" key="14">
    <source>
        <dbReference type="EMBL" id="KRM18799.1"/>
    </source>
</evidence>
<dbReference type="InterPro" id="IPR018022">
    <property type="entry name" value="IPT"/>
</dbReference>
<keyword evidence="5 10" id="KW-0819">tRNA processing</keyword>
<dbReference type="OrthoDB" id="9776390at2"/>
<keyword evidence="15" id="KW-1185">Reference proteome</keyword>
<comment type="similarity">
    <text evidence="3 10 13">Belongs to the IPP transferase family.</text>
</comment>
<comment type="function">
    <text evidence="2 10 12">Catalyzes the transfer of a dimethylallyl group onto the adenine at position 37 in tRNAs that read codons beginning with uridine, leading to the formation of N6-(dimethylallyl)adenosine (i(6)A).</text>
</comment>
<sequence length="310" mass="35582">MTRKIILIVGPTAVGKTKLSIELAQKFDGEIISGDSMQVYRNLDIGTAKVTTGEMKGIPHHLIDIRDIDEQYTAADFIAEAKSKIEEISNRGKMPVIAGGTGFYLQVLLDNFKLGSDDNTIENKDDIRNELQGYLEKNGSKKLWERLEKIDPVAASKIPIGNSRRVIRALEVYYRTGKLFSEQNDQKTSEFDPLIIGLTTDRALLYERINQRVDIMIENGLLDEAKYLFEKGNMELSAAKGIGYKEFYEYFEGKISLDDAIALVKRNSRRYAKRQLTWFRNKMDVNWFDIIQNPEEIQIINAKVKKWREK</sequence>
<evidence type="ECO:0000256" key="13">
    <source>
        <dbReference type="RuleBase" id="RU003785"/>
    </source>
</evidence>
<evidence type="ECO:0000256" key="2">
    <source>
        <dbReference type="ARBA" id="ARBA00003213"/>
    </source>
</evidence>
<dbReference type="Gene3D" id="3.40.50.300">
    <property type="entry name" value="P-loop containing nucleotide triphosphate hydrolases"/>
    <property type="match status" value="1"/>
</dbReference>
<dbReference type="Pfam" id="PF01715">
    <property type="entry name" value="IPPT"/>
    <property type="match status" value="1"/>
</dbReference>
<dbReference type="GO" id="GO:0006400">
    <property type="term" value="P:tRNA modification"/>
    <property type="evidence" value="ECO:0007669"/>
    <property type="project" value="TreeGrafter"/>
</dbReference>
<keyword evidence="7 10" id="KW-0067">ATP-binding</keyword>
<evidence type="ECO:0000256" key="1">
    <source>
        <dbReference type="ARBA" id="ARBA00001946"/>
    </source>
</evidence>
<evidence type="ECO:0000256" key="11">
    <source>
        <dbReference type="RuleBase" id="RU003783"/>
    </source>
</evidence>
<dbReference type="InterPro" id="IPR027417">
    <property type="entry name" value="P-loop_NTPase"/>
</dbReference>
<comment type="subunit">
    <text evidence="10">Monomer.</text>
</comment>
<evidence type="ECO:0000313" key="15">
    <source>
        <dbReference type="Proteomes" id="UP000051054"/>
    </source>
</evidence>
<dbReference type="PATRIC" id="fig|1423755.3.peg.638"/>
<gene>
    <name evidence="10" type="primary">miaA</name>
    <name evidence="14" type="ORF">FC40_GL000584</name>
</gene>
<comment type="cofactor">
    <cofactor evidence="1 10">
        <name>Mg(2+)</name>
        <dbReference type="ChEBI" id="CHEBI:18420"/>
    </cofactor>
</comment>
<feature type="region of interest" description="Interaction with substrate tRNA" evidence="10">
    <location>
        <begin position="35"/>
        <end position="38"/>
    </location>
</feature>
<dbReference type="GO" id="GO:0052381">
    <property type="term" value="F:tRNA dimethylallyltransferase activity"/>
    <property type="evidence" value="ECO:0007669"/>
    <property type="project" value="UniProtKB-UniRule"/>
</dbReference>
<evidence type="ECO:0000256" key="8">
    <source>
        <dbReference type="ARBA" id="ARBA00022842"/>
    </source>
</evidence>
<dbReference type="InterPro" id="IPR039657">
    <property type="entry name" value="Dimethylallyltransferase"/>
</dbReference>
<dbReference type="PANTHER" id="PTHR11088">
    <property type="entry name" value="TRNA DIMETHYLALLYLTRANSFERASE"/>
    <property type="match status" value="1"/>
</dbReference>
<organism evidence="14 15">
    <name type="scientific">Ligilactobacillus hayakitensis DSM 18933 = JCM 14209</name>
    <dbReference type="NCBI Taxonomy" id="1423755"/>
    <lineage>
        <taxon>Bacteria</taxon>
        <taxon>Bacillati</taxon>
        <taxon>Bacillota</taxon>
        <taxon>Bacilli</taxon>
        <taxon>Lactobacillales</taxon>
        <taxon>Lactobacillaceae</taxon>
        <taxon>Ligilactobacillus</taxon>
    </lineage>
</organism>
<dbReference type="Gene3D" id="1.10.20.140">
    <property type="match status" value="1"/>
</dbReference>
<feature type="site" description="Interaction with substrate tRNA" evidence="10">
    <location>
        <position position="101"/>
    </location>
</feature>
<name>A0A0R1WM14_9LACO</name>
<comment type="caution">
    <text evidence="10">Lacks conserved residue(s) required for the propagation of feature annotation.</text>
</comment>
<dbReference type="GO" id="GO:0005524">
    <property type="term" value="F:ATP binding"/>
    <property type="evidence" value="ECO:0007669"/>
    <property type="project" value="UniProtKB-UniRule"/>
</dbReference>
<dbReference type="eggNOG" id="COG0324">
    <property type="taxonomic scope" value="Bacteria"/>
</dbReference>
<dbReference type="EC" id="2.5.1.75" evidence="10"/>
<dbReference type="PANTHER" id="PTHR11088:SF60">
    <property type="entry name" value="TRNA DIMETHYLALLYLTRANSFERASE"/>
    <property type="match status" value="1"/>
</dbReference>
<dbReference type="STRING" id="1423755.FC40_GL000584"/>
<feature type="binding site" evidence="10">
    <location>
        <begin position="10"/>
        <end position="17"/>
    </location>
    <ligand>
        <name>ATP</name>
        <dbReference type="ChEBI" id="CHEBI:30616"/>
    </ligand>
</feature>
<dbReference type="NCBIfam" id="TIGR00174">
    <property type="entry name" value="miaA"/>
    <property type="match status" value="1"/>
</dbReference>
<dbReference type="HAMAP" id="MF_00185">
    <property type="entry name" value="IPP_trans"/>
    <property type="match status" value="1"/>
</dbReference>
<dbReference type="EMBL" id="AZGD01000090">
    <property type="protein sequence ID" value="KRM18799.1"/>
    <property type="molecule type" value="Genomic_DNA"/>
</dbReference>
<evidence type="ECO:0000256" key="10">
    <source>
        <dbReference type="HAMAP-Rule" id="MF_00185"/>
    </source>
</evidence>
<evidence type="ECO:0000256" key="4">
    <source>
        <dbReference type="ARBA" id="ARBA00022679"/>
    </source>
</evidence>
<dbReference type="SUPFAM" id="SSF52540">
    <property type="entry name" value="P-loop containing nucleoside triphosphate hydrolases"/>
    <property type="match status" value="2"/>
</dbReference>
<feature type="site" description="Interaction with substrate tRNA" evidence="10">
    <location>
        <position position="128"/>
    </location>
</feature>
<evidence type="ECO:0000256" key="7">
    <source>
        <dbReference type="ARBA" id="ARBA00022840"/>
    </source>
</evidence>
<feature type="binding site" evidence="10">
    <location>
        <begin position="12"/>
        <end position="17"/>
    </location>
    <ligand>
        <name>substrate</name>
    </ligand>
</feature>
<evidence type="ECO:0000256" key="3">
    <source>
        <dbReference type="ARBA" id="ARBA00005842"/>
    </source>
</evidence>
<keyword evidence="6 10" id="KW-0547">Nucleotide-binding</keyword>
<accession>A0A0R1WM14</accession>
<dbReference type="RefSeq" id="WP_025021832.1">
    <property type="nucleotide sequence ID" value="NZ_AZGD01000090.1"/>
</dbReference>